<dbReference type="InterPro" id="IPR033309">
    <property type="entry name" value="Mus81"/>
</dbReference>
<feature type="signal peptide" evidence="2">
    <location>
        <begin position="1"/>
        <end position="19"/>
    </location>
</feature>
<evidence type="ECO:0000256" key="2">
    <source>
        <dbReference type="SAM" id="SignalP"/>
    </source>
</evidence>
<dbReference type="GO" id="GO:0046872">
    <property type="term" value="F:metal ion binding"/>
    <property type="evidence" value="ECO:0007669"/>
    <property type="project" value="UniProtKB-UniRule"/>
</dbReference>
<dbReference type="EC" id="3.1.22.-" evidence="1"/>
<feature type="chain" id="PRO_5026722176" description="Crossover junction endonuclease MUS81" evidence="2">
    <location>
        <begin position="20"/>
        <end position="169"/>
    </location>
</feature>
<dbReference type="EMBL" id="CAEKDK010000002">
    <property type="protein sequence ID" value="CAB4269173.1"/>
    <property type="molecule type" value="Genomic_DNA"/>
</dbReference>
<dbReference type="GO" id="GO:0005634">
    <property type="term" value="C:nucleus"/>
    <property type="evidence" value="ECO:0007669"/>
    <property type="project" value="UniProtKB-SubCell"/>
</dbReference>
<dbReference type="PANTHER" id="PTHR13451:SF0">
    <property type="entry name" value="CROSSOVER JUNCTION ENDONUCLEASE MUS81"/>
    <property type="match status" value="1"/>
</dbReference>
<comment type="cofactor">
    <cofactor evidence="1">
        <name>Mg(2+)</name>
        <dbReference type="ChEBI" id="CHEBI:18420"/>
    </cofactor>
</comment>
<keyword evidence="1" id="KW-0479">Metal-binding</keyword>
<dbReference type="GO" id="GO:0003677">
    <property type="term" value="F:DNA binding"/>
    <property type="evidence" value="ECO:0007669"/>
    <property type="project" value="UniProtKB-UniRule"/>
</dbReference>
<comment type="subcellular location">
    <subcellularLocation>
        <location evidence="1">Nucleus</location>
    </subcellularLocation>
</comment>
<proteinExistence type="inferred from homology"/>
<organism evidence="3 4">
    <name type="scientific">Prunus armeniaca</name>
    <name type="common">Apricot</name>
    <name type="synonym">Armeniaca vulgaris</name>
    <dbReference type="NCBI Taxonomy" id="36596"/>
    <lineage>
        <taxon>Eukaryota</taxon>
        <taxon>Viridiplantae</taxon>
        <taxon>Streptophyta</taxon>
        <taxon>Embryophyta</taxon>
        <taxon>Tracheophyta</taxon>
        <taxon>Spermatophyta</taxon>
        <taxon>Magnoliopsida</taxon>
        <taxon>eudicotyledons</taxon>
        <taxon>Gunneridae</taxon>
        <taxon>Pentapetalae</taxon>
        <taxon>rosids</taxon>
        <taxon>fabids</taxon>
        <taxon>Rosales</taxon>
        <taxon>Rosaceae</taxon>
        <taxon>Amygdaloideae</taxon>
        <taxon>Amygdaleae</taxon>
        <taxon>Prunus</taxon>
    </lineage>
</organism>
<keyword evidence="1" id="KW-0539">Nucleus</keyword>
<reference evidence="3 4" key="1">
    <citation type="submission" date="2020-05" db="EMBL/GenBank/DDBJ databases">
        <authorList>
            <person name="Campoy J."/>
            <person name="Schneeberger K."/>
            <person name="Spophaly S."/>
        </authorList>
    </citation>
    <scope>NUCLEOTIDE SEQUENCE [LARGE SCALE GENOMIC DNA]</scope>
    <source>
        <strain evidence="3">PruArmRojPasFocal</strain>
    </source>
</reference>
<comment type="similarity">
    <text evidence="1">Belongs to the XPF family.</text>
</comment>
<sequence>MYLGKYLVACLFLARCTSGIPGDHLSSYFPSLCRLCCMYLGSTVIILILRICFTTEILEGFDVQRTIGLVDTLKKYVYLTEAITQYYKSEYSEEQRSHAGSCPCFGEVIKSMEEPKGPEFSINGAYLTRFDYTETNHTLSYKLPLNIDVLINFNFQLVLSKYYQFSTCA</sequence>
<evidence type="ECO:0000313" key="4">
    <source>
        <dbReference type="Proteomes" id="UP000507222"/>
    </source>
</evidence>
<evidence type="ECO:0000313" key="3">
    <source>
        <dbReference type="EMBL" id="CAB4269173.1"/>
    </source>
</evidence>
<accession>A0A6J5TZB9</accession>
<dbReference type="GO" id="GO:0006308">
    <property type="term" value="P:DNA catabolic process"/>
    <property type="evidence" value="ECO:0007669"/>
    <property type="project" value="UniProtKB-UniRule"/>
</dbReference>
<dbReference type="PANTHER" id="PTHR13451">
    <property type="entry name" value="CLASS II CROSSOVER JUNCTION ENDONUCLEASE MUS81"/>
    <property type="match status" value="1"/>
</dbReference>
<keyword evidence="1" id="KW-0255">Endonuclease</keyword>
<protein>
    <recommendedName>
        <fullName evidence="1">Crossover junction endonuclease MUS81</fullName>
        <ecNumber evidence="1">3.1.22.-</ecNumber>
    </recommendedName>
</protein>
<dbReference type="GO" id="GO:0048257">
    <property type="term" value="F:3'-flap endonuclease activity"/>
    <property type="evidence" value="ECO:0007669"/>
    <property type="project" value="TreeGrafter"/>
</dbReference>
<dbReference type="GO" id="GO:0008821">
    <property type="term" value="F:crossover junction DNA endonuclease activity"/>
    <property type="evidence" value="ECO:0007669"/>
    <property type="project" value="UniProtKB-UniRule"/>
</dbReference>
<keyword evidence="1" id="KW-0460">Magnesium</keyword>
<dbReference type="GO" id="GO:0000727">
    <property type="term" value="P:double-strand break repair via break-induced replication"/>
    <property type="evidence" value="ECO:0007669"/>
    <property type="project" value="UniProtKB-UniRule"/>
</dbReference>
<gene>
    <name evidence="3" type="ORF">CURHAP_LOCUS14435</name>
</gene>
<keyword evidence="1" id="KW-0233">DNA recombination</keyword>
<keyword evidence="1" id="KW-0378">Hydrolase</keyword>
<keyword evidence="1" id="KW-0540">Nuclease</keyword>
<dbReference type="GO" id="GO:0048476">
    <property type="term" value="C:Holliday junction resolvase complex"/>
    <property type="evidence" value="ECO:0007669"/>
    <property type="project" value="UniProtKB-UniRule"/>
</dbReference>
<keyword evidence="1" id="KW-0234">DNA repair</keyword>
<dbReference type="AlphaFoldDB" id="A0A6J5TZB9"/>
<dbReference type="Proteomes" id="UP000507222">
    <property type="component" value="Unassembled WGS sequence"/>
</dbReference>
<dbReference type="GO" id="GO:0031573">
    <property type="term" value="P:mitotic intra-S DNA damage checkpoint signaling"/>
    <property type="evidence" value="ECO:0007669"/>
    <property type="project" value="TreeGrafter"/>
</dbReference>
<name>A0A6J5TZB9_PRUAR</name>
<keyword evidence="2" id="KW-0732">Signal</keyword>
<keyword evidence="1" id="KW-0227">DNA damage</keyword>
<comment type="function">
    <text evidence="1">Interacts with EME1 to form a DNA structure-specific endonuclease with substrate preference for branched DNA structures with a 5'-end at the branch nick. Typical substrates include 3'-flap structures, D-loops, replication forks and nicked Holliday junctions. May be required in mitosis for the processing of stalled or collapsed replication fork intermediates. May be required in meiosis for the repair of meiosis-specific double strand breaks subsequent to single-end invasion (SEI).</text>
</comment>
<dbReference type="GO" id="GO:0000712">
    <property type="term" value="P:resolution of meiotic recombination intermediates"/>
    <property type="evidence" value="ECO:0007669"/>
    <property type="project" value="TreeGrafter"/>
</dbReference>
<comment type="subunit">
    <text evidence="1">Interacts with EME1.</text>
</comment>
<evidence type="ECO:0000256" key="1">
    <source>
        <dbReference type="RuleBase" id="RU369042"/>
    </source>
</evidence>